<sequence length="356" mass="40900">MNSYSQMEHFFASSAKTTSIPKEYIWPEKDLVIADEELSEAVVDLQGFLRGDSEATQHAAKLVRASCLKHGFFQVINHDVDAQLINSAHHHARAFFKQPFSEKQKGQQKVGSKWGFSVAHAHRFRTKLPWKEMLTFGFHQRGPNAVIVDFFESFFGEGFEETGLVFQKYCEAVKKLSLAIMEILGISLGIDQSYFKEFFEDGSAIVRANFYPTCPEPGLTLGIGPHSDPTSVTILHQDQVGGLEVFVDNKWKSIRPRHDAFVINLGDTFMALTNGMYKSCLHRAVVKKHQERISLTYFMCPREDKMIKPPQDLISSKEDEPRKYPDFTWFDFLRYTSDHYRADEATLQNFIKWFIS</sequence>
<dbReference type="Gene3D" id="2.60.120.330">
    <property type="entry name" value="B-lactam Antibiotic, Isopenicillin N Synthase, Chain"/>
    <property type="match status" value="1"/>
</dbReference>
<comment type="caution">
    <text evidence="11">The sequence shown here is derived from an EMBL/GenBank/DDBJ whole genome shotgun (WGS) entry which is preliminary data.</text>
</comment>
<protein>
    <recommendedName>
        <fullName evidence="10">Fe2OG dioxygenase domain-containing protein</fullName>
    </recommendedName>
</protein>
<dbReference type="SUPFAM" id="SSF51197">
    <property type="entry name" value="Clavaminate synthase-like"/>
    <property type="match status" value="1"/>
</dbReference>
<gene>
    <name evidence="11" type="ORF">ACH5RR_033753</name>
</gene>
<dbReference type="FunFam" id="2.60.120.330:FF:000003">
    <property type="entry name" value="Gibberellin 20 oxidase 2"/>
    <property type="match status" value="1"/>
</dbReference>
<dbReference type="InterPro" id="IPR044861">
    <property type="entry name" value="IPNS-like_FE2OG_OXY"/>
</dbReference>
<name>A0ABD2YDH3_9GENT</name>
<dbReference type="GO" id="GO:0009686">
    <property type="term" value="P:gibberellin biosynthetic process"/>
    <property type="evidence" value="ECO:0007669"/>
    <property type="project" value="UniProtKB-ARBA"/>
</dbReference>
<evidence type="ECO:0000256" key="1">
    <source>
        <dbReference type="ARBA" id="ARBA00001961"/>
    </source>
</evidence>
<evidence type="ECO:0000256" key="6">
    <source>
        <dbReference type="ARBA" id="ARBA00037909"/>
    </source>
</evidence>
<dbReference type="PROSITE" id="PS51471">
    <property type="entry name" value="FE2OG_OXY"/>
    <property type="match status" value="1"/>
</dbReference>
<keyword evidence="4 9" id="KW-0560">Oxidoreductase</keyword>
<comment type="pathway">
    <text evidence="6">Plant hormone biosynthesis; gibberellin biosynthesis.</text>
</comment>
<evidence type="ECO:0000256" key="9">
    <source>
        <dbReference type="RuleBase" id="RU003682"/>
    </source>
</evidence>
<dbReference type="InterPro" id="IPR005123">
    <property type="entry name" value="Oxoglu/Fe-dep_dioxygenase_dom"/>
</dbReference>
<evidence type="ECO:0000256" key="4">
    <source>
        <dbReference type="ARBA" id="ARBA00023002"/>
    </source>
</evidence>
<dbReference type="GO" id="GO:0046872">
    <property type="term" value="F:metal ion binding"/>
    <property type="evidence" value="ECO:0007669"/>
    <property type="project" value="UniProtKB-KW"/>
</dbReference>
<dbReference type="InterPro" id="IPR026992">
    <property type="entry name" value="DIOX_N"/>
</dbReference>
<proteinExistence type="inferred from homology"/>
<dbReference type="Pfam" id="PF14226">
    <property type="entry name" value="DIOX_N"/>
    <property type="match status" value="1"/>
</dbReference>
<evidence type="ECO:0000256" key="7">
    <source>
        <dbReference type="ARBA" id="ARBA00043997"/>
    </source>
</evidence>
<organism evidence="11 12">
    <name type="scientific">Cinchona calisaya</name>
    <dbReference type="NCBI Taxonomy" id="153742"/>
    <lineage>
        <taxon>Eukaryota</taxon>
        <taxon>Viridiplantae</taxon>
        <taxon>Streptophyta</taxon>
        <taxon>Embryophyta</taxon>
        <taxon>Tracheophyta</taxon>
        <taxon>Spermatophyta</taxon>
        <taxon>Magnoliopsida</taxon>
        <taxon>eudicotyledons</taxon>
        <taxon>Gunneridae</taxon>
        <taxon>Pentapetalae</taxon>
        <taxon>asterids</taxon>
        <taxon>lamiids</taxon>
        <taxon>Gentianales</taxon>
        <taxon>Rubiaceae</taxon>
        <taxon>Cinchonoideae</taxon>
        <taxon>Cinchoneae</taxon>
        <taxon>Cinchona</taxon>
    </lineage>
</organism>
<evidence type="ECO:0000313" key="12">
    <source>
        <dbReference type="Proteomes" id="UP001630127"/>
    </source>
</evidence>
<dbReference type="GO" id="GO:0002238">
    <property type="term" value="P:response to molecule of fungal origin"/>
    <property type="evidence" value="ECO:0007669"/>
    <property type="project" value="UniProtKB-ARBA"/>
</dbReference>
<feature type="domain" description="Fe2OG dioxygenase" evidence="10">
    <location>
        <begin position="202"/>
        <end position="301"/>
    </location>
</feature>
<keyword evidence="12" id="KW-1185">Reference proteome</keyword>
<dbReference type="GO" id="GO:0045544">
    <property type="term" value="F:gibberellin 20-oxidase activity"/>
    <property type="evidence" value="ECO:0007669"/>
    <property type="project" value="UniProtKB-ARBA"/>
</dbReference>
<reference evidence="11 12" key="1">
    <citation type="submission" date="2024-11" db="EMBL/GenBank/DDBJ databases">
        <title>A near-complete genome assembly of Cinchona calisaya.</title>
        <authorList>
            <person name="Lian D.C."/>
            <person name="Zhao X.W."/>
            <person name="Wei L."/>
        </authorList>
    </citation>
    <scope>NUCLEOTIDE SEQUENCE [LARGE SCALE GENOMIC DNA]</scope>
    <source>
        <tissue evidence="11">Nenye</tissue>
    </source>
</reference>
<comment type="similarity">
    <text evidence="7">Belongs to the iron/ascorbate-dependent oxidoreductase family. GA20OX subfamily.</text>
</comment>
<dbReference type="PANTHER" id="PTHR47990">
    <property type="entry name" value="2-OXOGLUTARATE (2OG) AND FE(II)-DEPENDENT OXYGENASE SUPERFAMILY PROTEIN-RELATED"/>
    <property type="match status" value="1"/>
</dbReference>
<dbReference type="AlphaFoldDB" id="A0ABD2YDH3"/>
<keyword evidence="3 9" id="KW-0479">Metal-binding</keyword>
<accession>A0ABD2YDH3</accession>
<evidence type="ECO:0000256" key="5">
    <source>
        <dbReference type="ARBA" id="ARBA00023004"/>
    </source>
</evidence>
<dbReference type="Proteomes" id="UP001630127">
    <property type="component" value="Unassembled WGS sequence"/>
</dbReference>
<evidence type="ECO:0000259" key="10">
    <source>
        <dbReference type="PROSITE" id="PS51471"/>
    </source>
</evidence>
<evidence type="ECO:0000256" key="8">
    <source>
        <dbReference type="ARBA" id="ARBA00050508"/>
    </source>
</evidence>
<dbReference type="PRINTS" id="PR00682">
    <property type="entry name" value="IPNSYNTHASE"/>
</dbReference>
<dbReference type="InterPro" id="IPR050231">
    <property type="entry name" value="Iron_ascorbate_oxido_reductase"/>
</dbReference>
<dbReference type="EMBL" id="JBJUIK010000014">
    <property type="protein sequence ID" value="KAL3503912.1"/>
    <property type="molecule type" value="Genomic_DNA"/>
</dbReference>
<evidence type="ECO:0000256" key="2">
    <source>
        <dbReference type="ARBA" id="ARBA00004972"/>
    </source>
</evidence>
<comment type="cofactor">
    <cofactor evidence="1">
        <name>L-ascorbate</name>
        <dbReference type="ChEBI" id="CHEBI:38290"/>
    </cofactor>
</comment>
<evidence type="ECO:0000256" key="3">
    <source>
        <dbReference type="ARBA" id="ARBA00022723"/>
    </source>
</evidence>
<comment type="catalytic activity">
    <reaction evidence="8">
        <text>gibberellin A12 + 2 2-oxoglutarate + 3 O2 + H(+) = gibberellin A9 + 2 succinate + 3 CO2 + 2 H2O</text>
        <dbReference type="Rhea" id="RHEA:60772"/>
        <dbReference type="ChEBI" id="CHEBI:15377"/>
        <dbReference type="ChEBI" id="CHEBI:15378"/>
        <dbReference type="ChEBI" id="CHEBI:15379"/>
        <dbReference type="ChEBI" id="CHEBI:16526"/>
        <dbReference type="ChEBI" id="CHEBI:16810"/>
        <dbReference type="ChEBI" id="CHEBI:30031"/>
        <dbReference type="ChEBI" id="CHEBI:58627"/>
        <dbReference type="ChEBI" id="CHEBI:73255"/>
    </reaction>
    <physiologicalReaction direction="left-to-right" evidence="8">
        <dbReference type="Rhea" id="RHEA:60773"/>
    </physiologicalReaction>
</comment>
<dbReference type="InterPro" id="IPR027443">
    <property type="entry name" value="IPNS-like_sf"/>
</dbReference>
<evidence type="ECO:0000313" key="11">
    <source>
        <dbReference type="EMBL" id="KAL3503912.1"/>
    </source>
</evidence>
<comment type="pathway">
    <text evidence="2">Hormone biosynthesis.</text>
</comment>
<keyword evidence="5 9" id="KW-0408">Iron</keyword>
<dbReference type="GO" id="GO:0009805">
    <property type="term" value="P:coumarin biosynthetic process"/>
    <property type="evidence" value="ECO:0007669"/>
    <property type="project" value="UniProtKB-ARBA"/>
</dbReference>
<dbReference type="Pfam" id="PF03171">
    <property type="entry name" value="2OG-FeII_Oxy"/>
    <property type="match status" value="1"/>
</dbReference>